<dbReference type="SUPFAM" id="SSF52540">
    <property type="entry name" value="P-loop containing nucleoside triphosphate hydrolases"/>
    <property type="match status" value="1"/>
</dbReference>
<feature type="domain" description="ABC transporter" evidence="7">
    <location>
        <begin position="32"/>
        <end position="280"/>
    </location>
</feature>
<dbReference type="NCBIfam" id="TIGR01727">
    <property type="entry name" value="oligo_HPY"/>
    <property type="match status" value="1"/>
</dbReference>
<dbReference type="Pfam" id="PF08352">
    <property type="entry name" value="oligo_HPY"/>
    <property type="match status" value="1"/>
</dbReference>
<dbReference type="PANTHER" id="PTHR43776:SF7">
    <property type="entry name" value="D,D-DIPEPTIDE TRANSPORT ATP-BINDING PROTEIN DDPF-RELATED"/>
    <property type="match status" value="1"/>
</dbReference>
<dbReference type="Pfam" id="PF00005">
    <property type="entry name" value="ABC_tran"/>
    <property type="match status" value="1"/>
</dbReference>
<evidence type="ECO:0000256" key="4">
    <source>
        <dbReference type="ARBA" id="ARBA00022741"/>
    </source>
</evidence>
<dbReference type="InterPro" id="IPR027417">
    <property type="entry name" value="P-loop_NTPase"/>
</dbReference>
<keyword evidence="9" id="KW-1185">Reference proteome</keyword>
<dbReference type="PROSITE" id="PS50893">
    <property type="entry name" value="ABC_TRANSPORTER_2"/>
    <property type="match status" value="1"/>
</dbReference>
<dbReference type="EMBL" id="NEVM01000002">
    <property type="protein sequence ID" value="OZI35085.1"/>
    <property type="molecule type" value="Genomic_DNA"/>
</dbReference>
<evidence type="ECO:0000313" key="8">
    <source>
        <dbReference type="EMBL" id="OZI35085.1"/>
    </source>
</evidence>
<dbReference type="GO" id="GO:0055085">
    <property type="term" value="P:transmembrane transport"/>
    <property type="evidence" value="ECO:0007669"/>
    <property type="project" value="UniProtKB-ARBA"/>
</dbReference>
<dbReference type="PANTHER" id="PTHR43776">
    <property type="entry name" value="TRANSPORT ATP-BINDING PROTEIN"/>
    <property type="match status" value="1"/>
</dbReference>
<evidence type="ECO:0000313" key="9">
    <source>
        <dbReference type="Proteomes" id="UP000216020"/>
    </source>
</evidence>
<dbReference type="PROSITE" id="PS00211">
    <property type="entry name" value="ABC_TRANSPORTER_1"/>
    <property type="match status" value="1"/>
</dbReference>
<evidence type="ECO:0000256" key="3">
    <source>
        <dbReference type="ARBA" id="ARBA00022475"/>
    </source>
</evidence>
<keyword evidence="3" id="KW-0472">Membrane</keyword>
<gene>
    <name evidence="8" type="ORF">CAL29_14025</name>
</gene>
<dbReference type="AlphaFoldDB" id="A0A261SD57"/>
<evidence type="ECO:0000256" key="5">
    <source>
        <dbReference type="ARBA" id="ARBA00022840"/>
    </source>
</evidence>
<dbReference type="InterPro" id="IPR003593">
    <property type="entry name" value="AAA+_ATPase"/>
</dbReference>
<dbReference type="OrthoDB" id="9802772at2"/>
<reference evidence="9" key="1">
    <citation type="submission" date="2017-05" db="EMBL/GenBank/DDBJ databases">
        <title>Complete and WGS of Bordetella genogroups.</title>
        <authorList>
            <person name="Spilker T."/>
            <person name="Lipuma J."/>
        </authorList>
    </citation>
    <scope>NUCLEOTIDE SEQUENCE [LARGE SCALE GENOMIC DNA]</scope>
    <source>
        <strain evidence="9">AU16122</strain>
    </source>
</reference>
<evidence type="ECO:0000256" key="2">
    <source>
        <dbReference type="ARBA" id="ARBA00022448"/>
    </source>
</evidence>
<proteinExistence type="inferred from homology"/>
<feature type="region of interest" description="Disordered" evidence="6">
    <location>
        <begin position="1"/>
        <end position="30"/>
    </location>
</feature>
<dbReference type="GO" id="GO:0016887">
    <property type="term" value="F:ATP hydrolysis activity"/>
    <property type="evidence" value="ECO:0007669"/>
    <property type="project" value="InterPro"/>
</dbReference>
<keyword evidence="3" id="KW-1003">Cell membrane</keyword>
<protein>
    <recommendedName>
        <fullName evidence="7">ABC transporter domain-containing protein</fullName>
    </recommendedName>
</protein>
<comment type="caution">
    <text evidence="8">The sequence shown here is derived from an EMBL/GenBank/DDBJ whole genome shotgun (WGS) entry which is preliminary data.</text>
</comment>
<evidence type="ECO:0000256" key="1">
    <source>
        <dbReference type="ARBA" id="ARBA00005417"/>
    </source>
</evidence>
<evidence type="ECO:0000256" key="6">
    <source>
        <dbReference type="SAM" id="MobiDB-lite"/>
    </source>
</evidence>
<dbReference type="InterPro" id="IPR050319">
    <property type="entry name" value="ABC_transp_ATP-bind"/>
</dbReference>
<dbReference type="FunFam" id="3.40.50.300:FF:000016">
    <property type="entry name" value="Oligopeptide ABC transporter ATP-binding component"/>
    <property type="match status" value="1"/>
</dbReference>
<evidence type="ECO:0000259" key="7">
    <source>
        <dbReference type="PROSITE" id="PS50893"/>
    </source>
</evidence>
<sequence>MHAPGRPKRESSLGEEVAQRQEGTPTRGAPIVQVDGLTRDFKLGRGAGNAVLRAVDNVSFQIGVGETLGLVGESGSGKSTIGRMMIGLLPPSQGDIRLFGRSIAGKPGQANLKAVRHRLQFVFQDPYSSLNPRMRVGDAVAEPIDIAGKLDGKARGERVAELFEMVGLPPSFASRFPHEFSGGQRQRIVIARALALNPDFVVCDEAVASLDVSMQAQIVNLLMDLQDKLGLSYLFIAHDLAVVRAISQRVAVLYAGEVVEIGAKRGLYAWPRHPYTQALLKAVPRPEVGRPRQPPIKGELLSVLDKPKGCSLAPRCPHAAERCREEKPRLREVEAGWQVACHFHETISPAAPGSLSQ</sequence>
<dbReference type="InterPro" id="IPR017871">
    <property type="entry name" value="ABC_transporter-like_CS"/>
</dbReference>
<accession>A0A261SD57</accession>
<dbReference type="SMART" id="SM00382">
    <property type="entry name" value="AAA"/>
    <property type="match status" value="1"/>
</dbReference>
<dbReference type="GO" id="GO:0015833">
    <property type="term" value="P:peptide transport"/>
    <property type="evidence" value="ECO:0007669"/>
    <property type="project" value="InterPro"/>
</dbReference>
<dbReference type="InterPro" id="IPR013563">
    <property type="entry name" value="Oligopep_ABC_C"/>
</dbReference>
<keyword evidence="5" id="KW-0067">ATP-binding</keyword>
<dbReference type="Gene3D" id="3.40.50.300">
    <property type="entry name" value="P-loop containing nucleotide triphosphate hydrolases"/>
    <property type="match status" value="1"/>
</dbReference>
<comment type="similarity">
    <text evidence="1">Belongs to the ABC transporter superfamily.</text>
</comment>
<dbReference type="GO" id="GO:0005524">
    <property type="term" value="F:ATP binding"/>
    <property type="evidence" value="ECO:0007669"/>
    <property type="project" value="UniProtKB-KW"/>
</dbReference>
<dbReference type="CDD" id="cd03257">
    <property type="entry name" value="ABC_NikE_OppD_transporters"/>
    <property type="match status" value="1"/>
</dbReference>
<keyword evidence="4" id="KW-0547">Nucleotide-binding</keyword>
<dbReference type="Proteomes" id="UP000216020">
    <property type="component" value="Unassembled WGS sequence"/>
</dbReference>
<dbReference type="InterPro" id="IPR003439">
    <property type="entry name" value="ABC_transporter-like_ATP-bd"/>
</dbReference>
<name>A0A261SD57_9BORD</name>
<keyword evidence="2" id="KW-0813">Transport</keyword>
<organism evidence="8 9">
    <name type="scientific">Bordetella genomosp. 10</name>
    <dbReference type="NCBI Taxonomy" id="1416804"/>
    <lineage>
        <taxon>Bacteria</taxon>
        <taxon>Pseudomonadati</taxon>
        <taxon>Pseudomonadota</taxon>
        <taxon>Betaproteobacteria</taxon>
        <taxon>Burkholderiales</taxon>
        <taxon>Alcaligenaceae</taxon>
        <taxon>Bordetella</taxon>
    </lineage>
</organism>